<evidence type="ECO:0000256" key="2">
    <source>
        <dbReference type="ARBA" id="ARBA00011245"/>
    </source>
</evidence>
<dbReference type="EMBL" id="JBHTLJ010000004">
    <property type="protein sequence ID" value="MFD1163627.1"/>
    <property type="molecule type" value="Genomic_DNA"/>
</dbReference>
<evidence type="ECO:0000313" key="4">
    <source>
        <dbReference type="EMBL" id="MFD1163627.1"/>
    </source>
</evidence>
<comment type="cofactor">
    <cofactor evidence="1">
        <name>Ca(2+)</name>
        <dbReference type="ChEBI" id="CHEBI:29108"/>
    </cofactor>
</comment>
<dbReference type="Proteomes" id="UP001597163">
    <property type="component" value="Unassembled WGS sequence"/>
</dbReference>
<accession>A0ABW3RGM2</accession>
<dbReference type="PANTHER" id="PTHR10091">
    <property type="entry name" value="ALDOSE-1-EPIMERASE"/>
    <property type="match status" value="1"/>
</dbReference>
<dbReference type="Pfam" id="PF01263">
    <property type="entry name" value="Aldose_epim"/>
    <property type="match status" value="1"/>
</dbReference>
<name>A0ABW3RGM2_9FLAO</name>
<keyword evidence="5" id="KW-1185">Reference proteome</keyword>
<dbReference type="InterPro" id="IPR014718">
    <property type="entry name" value="GH-type_carb-bd"/>
</dbReference>
<organism evidence="4 5">
    <name type="scientific">Hwangdonia seohaensis</name>
    <dbReference type="NCBI Taxonomy" id="1240727"/>
    <lineage>
        <taxon>Bacteria</taxon>
        <taxon>Pseudomonadati</taxon>
        <taxon>Bacteroidota</taxon>
        <taxon>Flavobacteriia</taxon>
        <taxon>Flavobacteriales</taxon>
        <taxon>Flavobacteriaceae</taxon>
        <taxon>Hwangdonia</taxon>
    </lineage>
</organism>
<comment type="subunit">
    <text evidence="2">Monomer.</text>
</comment>
<dbReference type="InterPro" id="IPR008183">
    <property type="entry name" value="Aldose_1/G6P_1-epimerase"/>
</dbReference>
<dbReference type="RefSeq" id="WP_311940773.1">
    <property type="nucleotide sequence ID" value="NZ_JAVSCK010000004.1"/>
</dbReference>
<dbReference type="PANTHER" id="PTHR10091:SF0">
    <property type="entry name" value="GALACTOSE MUTAROTASE"/>
    <property type="match status" value="1"/>
</dbReference>
<gene>
    <name evidence="4" type="ORF">ACFQ2E_14440</name>
</gene>
<proteinExistence type="predicted"/>
<comment type="caution">
    <text evidence="4">The sequence shown here is derived from an EMBL/GenBank/DDBJ whole genome shotgun (WGS) entry which is preliminary data.</text>
</comment>
<evidence type="ECO:0000313" key="5">
    <source>
        <dbReference type="Proteomes" id="UP001597163"/>
    </source>
</evidence>
<keyword evidence="3" id="KW-0106">Calcium</keyword>
<dbReference type="SUPFAM" id="SSF74650">
    <property type="entry name" value="Galactose mutarotase-like"/>
    <property type="match status" value="1"/>
</dbReference>
<evidence type="ECO:0000256" key="1">
    <source>
        <dbReference type="ARBA" id="ARBA00001913"/>
    </source>
</evidence>
<dbReference type="InterPro" id="IPR011013">
    <property type="entry name" value="Gal_mutarotase_sf_dom"/>
</dbReference>
<evidence type="ECO:0000256" key="3">
    <source>
        <dbReference type="ARBA" id="ARBA00022837"/>
    </source>
</evidence>
<sequence length="294" mass="33633">MYSIKHHNETNVLELKNSDDSFYAKIHLNDGASLQELMLDGKSIIVDLNPLVYAETYASAILFPFANRIKDGAYIFNKTRYQLDTNNKSENNALHGLVYNKAFKIIAHKGGNDSISVKLEYEENALSKGFPFTYTIQLEYVFTKDTMNLLVSIKNTSTASFPFTLGWHPYFLSENLYASNLEFSSHQKLKLGERNITMGVENIEAIKTFNIKDKKLDDCWILDDDTVKFNTPTYQFVIESSEENNFLQVYTPPKENIIAIEPTTGVSDSFNNQIGLKVLKSNASYHIEWRLKMI</sequence>
<reference evidence="5" key="1">
    <citation type="journal article" date="2019" name="Int. J. Syst. Evol. Microbiol.">
        <title>The Global Catalogue of Microorganisms (GCM) 10K type strain sequencing project: providing services to taxonomists for standard genome sequencing and annotation.</title>
        <authorList>
            <consortium name="The Broad Institute Genomics Platform"/>
            <consortium name="The Broad Institute Genome Sequencing Center for Infectious Disease"/>
            <person name="Wu L."/>
            <person name="Ma J."/>
        </authorList>
    </citation>
    <scope>NUCLEOTIDE SEQUENCE [LARGE SCALE GENOMIC DNA]</scope>
    <source>
        <strain evidence="5">CCUG 63246</strain>
    </source>
</reference>
<dbReference type="CDD" id="cd01081">
    <property type="entry name" value="Aldose_epim"/>
    <property type="match status" value="1"/>
</dbReference>
<dbReference type="Gene3D" id="2.70.98.10">
    <property type="match status" value="1"/>
</dbReference>
<protein>
    <submittedName>
        <fullName evidence="4">Aldose 1-epimerase</fullName>
    </submittedName>
</protein>